<comment type="caution">
    <text evidence="1">The sequence shown here is derived from an EMBL/GenBank/DDBJ whole genome shotgun (WGS) entry which is preliminary data.</text>
</comment>
<dbReference type="EMBL" id="JAWJEJ010000002">
    <property type="protein sequence ID" value="MDV3458634.1"/>
    <property type="molecule type" value="Genomic_DNA"/>
</dbReference>
<dbReference type="Pfam" id="PF25753">
    <property type="entry name" value="SF0329"/>
    <property type="match status" value="1"/>
</dbReference>
<evidence type="ECO:0000313" key="2">
    <source>
        <dbReference type="Proteomes" id="UP001273531"/>
    </source>
</evidence>
<proteinExistence type="predicted"/>
<protein>
    <submittedName>
        <fullName evidence="1">Uncharacterized protein</fullName>
    </submittedName>
</protein>
<organism evidence="1 2">
    <name type="scientific">Sphingomonas agrestis</name>
    <dbReference type="NCBI Taxonomy" id="3080540"/>
    <lineage>
        <taxon>Bacteria</taxon>
        <taxon>Pseudomonadati</taxon>
        <taxon>Pseudomonadota</taxon>
        <taxon>Alphaproteobacteria</taxon>
        <taxon>Sphingomonadales</taxon>
        <taxon>Sphingomonadaceae</taxon>
        <taxon>Sphingomonas</taxon>
    </lineage>
</organism>
<keyword evidence="2" id="KW-1185">Reference proteome</keyword>
<dbReference type="Proteomes" id="UP001273531">
    <property type="component" value="Unassembled WGS sequence"/>
</dbReference>
<name>A0ABU3YB61_9SPHN</name>
<sequence>MRWSKLRSLVIERLAPPLQARLDIHSAAYGNCRCGHAWLTLDGEVIANFCTRAHSIAQGWETSGSAPNPMYKGQLAEFGALSRQDVYRTLWDFIHALSIEQALASDDMLTQALAVADARVGKRRLATLDSDLLYPLSAYLLMLRTSQGGGLSPSGYAKLRARATDIAA</sequence>
<reference evidence="1 2" key="1">
    <citation type="submission" date="2023-10" db="EMBL/GenBank/DDBJ databases">
        <title>Sphingomonas sp. HF-S4 16S ribosomal RNA gene Genome sequencing and assembly.</title>
        <authorList>
            <person name="Lee H."/>
        </authorList>
    </citation>
    <scope>NUCLEOTIDE SEQUENCE [LARGE SCALE GENOMIC DNA]</scope>
    <source>
        <strain evidence="1 2">HF-S4</strain>
    </source>
</reference>
<dbReference type="RefSeq" id="WP_317227812.1">
    <property type="nucleotide sequence ID" value="NZ_JAWJEJ010000002.1"/>
</dbReference>
<evidence type="ECO:0000313" key="1">
    <source>
        <dbReference type="EMBL" id="MDV3458634.1"/>
    </source>
</evidence>
<gene>
    <name evidence="1" type="ORF">RZN05_16670</name>
</gene>
<accession>A0ABU3YB61</accession>
<dbReference type="InterPro" id="IPR057955">
    <property type="entry name" value="SF0329-like"/>
</dbReference>